<proteinExistence type="predicted"/>
<evidence type="ECO:0008006" key="3">
    <source>
        <dbReference type="Google" id="ProtNLM"/>
    </source>
</evidence>
<dbReference type="SUPFAM" id="SSF48371">
    <property type="entry name" value="ARM repeat"/>
    <property type="match status" value="1"/>
</dbReference>
<sequence>MSNEVRGAVVARLIRLAESADCRDRADAGRCLANFAEIPEARGPLLGLMLDAGDTFVTYATAEALLRRQDVVGFAAVASGLAAADPNQGDWIQTAVLDVLGVFSRDRDAAVRECETLTGALDELVRHGASQLIAMLAEINPILRPAQD</sequence>
<dbReference type="InterPro" id="IPR016024">
    <property type="entry name" value="ARM-type_fold"/>
</dbReference>
<dbReference type="Proteomes" id="UP001432062">
    <property type="component" value="Chromosome"/>
</dbReference>
<evidence type="ECO:0000313" key="1">
    <source>
        <dbReference type="EMBL" id="WUV45984.1"/>
    </source>
</evidence>
<dbReference type="InterPro" id="IPR011989">
    <property type="entry name" value="ARM-like"/>
</dbReference>
<keyword evidence="2" id="KW-1185">Reference proteome</keyword>
<evidence type="ECO:0000313" key="2">
    <source>
        <dbReference type="Proteomes" id="UP001432062"/>
    </source>
</evidence>
<dbReference type="RefSeq" id="WP_327099248.1">
    <property type="nucleotide sequence ID" value="NZ_CP109149.1"/>
</dbReference>
<organism evidence="1 2">
    <name type="scientific">Nocardia vinacea</name>
    <dbReference type="NCBI Taxonomy" id="96468"/>
    <lineage>
        <taxon>Bacteria</taxon>
        <taxon>Bacillati</taxon>
        <taxon>Actinomycetota</taxon>
        <taxon>Actinomycetes</taxon>
        <taxon>Mycobacteriales</taxon>
        <taxon>Nocardiaceae</taxon>
        <taxon>Nocardia</taxon>
    </lineage>
</organism>
<dbReference type="Gene3D" id="1.25.10.10">
    <property type="entry name" value="Leucine-rich Repeat Variant"/>
    <property type="match status" value="1"/>
</dbReference>
<name>A0ABZ1YRW4_9NOCA</name>
<gene>
    <name evidence="1" type="ORF">OG563_44105</name>
</gene>
<dbReference type="EMBL" id="CP109441">
    <property type="protein sequence ID" value="WUV45984.1"/>
    <property type="molecule type" value="Genomic_DNA"/>
</dbReference>
<accession>A0ABZ1YRW4</accession>
<protein>
    <recommendedName>
        <fullName evidence="3">HEAT repeat domain-containing protein</fullName>
    </recommendedName>
</protein>
<reference evidence="1" key="1">
    <citation type="submission" date="2022-10" db="EMBL/GenBank/DDBJ databases">
        <title>The complete genomes of actinobacterial strains from the NBC collection.</title>
        <authorList>
            <person name="Joergensen T.S."/>
            <person name="Alvarez Arevalo M."/>
            <person name="Sterndorff E.B."/>
            <person name="Faurdal D."/>
            <person name="Vuksanovic O."/>
            <person name="Mourched A.-S."/>
            <person name="Charusanti P."/>
            <person name="Shaw S."/>
            <person name="Blin K."/>
            <person name="Weber T."/>
        </authorList>
    </citation>
    <scope>NUCLEOTIDE SEQUENCE</scope>
    <source>
        <strain evidence="1">NBC_01482</strain>
    </source>
</reference>